<dbReference type="Proteomes" id="UP001189915">
    <property type="component" value="Unassembled WGS sequence"/>
</dbReference>
<dbReference type="InterPro" id="IPR018680">
    <property type="entry name" value="DUF2164"/>
</dbReference>
<reference evidence="1 2" key="1">
    <citation type="submission" date="2023-07" db="EMBL/GenBank/DDBJ databases">
        <authorList>
            <person name="Peeters C."/>
        </authorList>
    </citation>
    <scope>NUCLEOTIDE SEQUENCE [LARGE SCALE GENOMIC DNA]</scope>
    <source>
        <strain evidence="1 2">LMG 18091</strain>
    </source>
</reference>
<proteinExistence type="predicted"/>
<sequence>MPIELDRDVRAEAVRSIQRYFNEHMEERIGNIQAGALLSFFLEEIGPVVYNLAVQEAQERLHTRVAELDYECHQEPFGYWQKFDKRR</sequence>
<keyword evidence="2" id="KW-1185">Reference proteome</keyword>
<dbReference type="AlphaFoldDB" id="A0AAD2AWI7"/>
<comment type="caution">
    <text evidence="1">The sequence shown here is derived from an EMBL/GenBank/DDBJ whole genome shotgun (WGS) entry which is preliminary data.</text>
</comment>
<evidence type="ECO:0000313" key="2">
    <source>
        <dbReference type="Proteomes" id="UP001189915"/>
    </source>
</evidence>
<evidence type="ECO:0008006" key="3">
    <source>
        <dbReference type="Google" id="ProtNLM"/>
    </source>
</evidence>
<organism evidence="1 2">
    <name type="scientific">Ralstonia wenshanensis</name>
    <dbReference type="NCBI Taxonomy" id="2842456"/>
    <lineage>
        <taxon>Bacteria</taxon>
        <taxon>Pseudomonadati</taxon>
        <taxon>Pseudomonadota</taxon>
        <taxon>Betaproteobacteria</taxon>
        <taxon>Burkholderiales</taxon>
        <taxon>Burkholderiaceae</taxon>
        <taxon>Ralstonia</taxon>
    </lineage>
</organism>
<protein>
    <recommendedName>
        <fullName evidence="3">DUF2164 domain-containing protein</fullName>
    </recommendedName>
</protein>
<gene>
    <name evidence="1" type="ORF">LMG18091_01393</name>
</gene>
<name>A0AAD2AWI7_9RALS</name>
<dbReference type="Pfam" id="PF09932">
    <property type="entry name" value="DUF2164"/>
    <property type="match status" value="1"/>
</dbReference>
<dbReference type="EMBL" id="CATWAF010000002">
    <property type="protein sequence ID" value="CAJ0691122.1"/>
    <property type="molecule type" value="Genomic_DNA"/>
</dbReference>
<accession>A0AAD2AWI7</accession>
<evidence type="ECO:0000313" key="1">
    <source>
        <dbReference type="EMBL" id="CAJ0691122.1"/>
    </source>
</evidence>
<dbReference type="RefSeq" id="WP_316869125.1">
    <property type="nucleotide sequence ID" value="NZ_CATWAF010000002.1"/>
</dbReference>